<feature type="region of interest" description="Disordered" evidence="1">
    <location>
        <begin position="96"/>
        <end position="163"/>
    </location>
</feature>
<keyword evidence="4" id="KW-1185">Reference proteome</keyword>
<protein>
    <submittedName>
        <fullName evidence="3">Uncharacterized protein</fullName>
    </submittedName>
</protein>
<sequence length="202" mass="21875">MVLKSSILACVLAGVTITHALPMSGNKVTIDKRHKKPLPTALPAAANLTPDQQFVACLVNTLYNPPKDKDDRLEYEELINGCIEVVYKTKPAPAAASGVSEQAGPSRPEEPLPDSDSPKFDIGAADTRGDADIKGHQVSSHDFASSSPPNQMAPNGDPVDFRYLKHPGVADSLFEYNYKNGDAGAVRQHHEKRKEKLDSYVL</sequence>
<evidence type="ECO:0000313" key="4">
    <source>
        <dbReference type="Proteomes" id="UP000193560"/>
    </source>
</evidence>
<comment type="caution">
    <text evidence="3">The sequence shown here is derived from an EMBL/GenBank/DDBJ whole genome shotgun (WGS) entry which is preliminary data.</text>
</comment>
<organism evidence="3 4">
    <name type="scientific">Absidia repens</name>
    <dbReference type="NCBI Taxonomy" id="90262"/>
    <lineage>
        <taxon>Eukaryota</taxon>
        <taxon>Fungi</taxon>
        <taxon>Fungi incertae sedis</taxon>
        <taxon>Mucoromycota</taxon>
        <taxon>Mucoromycotina</taxon>
        <taxon>Mucoromycetes</taxon>
        <taxon>Mucorales</taxon>
        <taxon>Cunninghamellaceae</taxon>
        <taxon>Absidia</taxon>
    </lineage>
</organism>
<feature type="region of interest" description="Disordered" evidence="1">
    <location>
        <begin position="182"/>
        <end position="202"/>
    </location>
</feature>
<dbReference type="EMBL" id="MCGE01000036">
    <property type="protein sequence ID" value="ORZ07163.1"/>
    <property type="molecule type" value="Genomic_DNA"/>
</dbReference>
<proteinExistence type="predicted"/>
<dbReference type="Proteomes" id="UP000193560">
    <property type="component" value="Unassembled WGS sequence"/>
</dbReference>
<dbReference type="AlphaFoldDB" id="A0A1X2I2R4"/>
<keyword evidence="2" id="KW-0732">Signal</keyword>
<accession>A0A1X2I2R4</accession>
<feature type="signal peptide" evidence="2">
    <location>
        <begin position="1"/>
        <end position="20"/>
    </location>
</feature>
<evidence type="ECO:0000313" key="3">
    <source>
        <dbReference type="EMBL" id="ORZ07163.1"/>
    </source>
</evidence>
<evidence type="ECO:0000256" key="1">
    <source>
        <dbReference type="SAM" id="MobiDB-lite"/>
    </source>
</evidence>
<feature type="chain" id="PRO_5013230788" evidence="2">
    <location>
        <begin position="21"/>
        <end position="202"/>
    </location>
</feature>
<name>A0A1X2I2R4_9FUNG</name>
<gene>
    <name evidence="3" type="ORF">BCR42DRAFT_154794</name>
</gene>
<feature type="compositionally biased region" description="Polar residues" evidence="1">
    <location>
        <begin position="137"/>
        <end position="153"/>
    </location>
</feature>
<evidence type="ECO:0000256" key="2">
    <source>
        <dbReference type="SAM" id="SignalP"/>
    </source>
</evidence>
<reference evidence="3 4" key="1">
    <citation type="submission" date="2016-07" db="EMBL/GenBank/DDBJ databases">
        <title>Pervasive Adenine N6-methylation of Active Genes in Fungi.</title>
        <authorList>
            <consortium name="DOE Joint Genome Institute"/>
            <person name="Mondo S.J."/>
            <person name="Dannebaum R.O."/>
            <person name="Kuo R.C."/>
            <person name="Labutti K."/>
            <person name="Haridas S."/>
            <person name="Kuo A."/>
            <person name="Salamov A."/>
            <person name="Ahrendt S.R."/>
            <person name="Lipzen A."/>
            <person name="Sullivan W."/>
            <person name="Andreopoulos W.B."/>
            <person name="Clum A."/>
            <person name="Lindquist E."/>
            <person name="Daum C."/>
            <person name="Ramamoorthy G.K."/>
            <person name="Gryganskyi A."/>
            <person name="Culley D."/>
            <person name="Magnuson J.K."/>
            <person name="James T.Y."/>
            <person name="O'Malley M.A."/>
            <person name="Stajich J.E."/>
            <person name="Spatafora J.W."/>
            <person name="Visel A."/>
            <person name="Grigoriev I.V."/>
        </authorList>
    </citation>
    <scope>NUCLEOTIDE SEQUENCE [LARGE SCALE GENOMIC DNA]</scope>
    <source>
        <strain evidence="3 4">NRRL 1336</strain>
    </source>
</reference>